<dbReference type="Gene3D" id="2.60.40.420">
    <property type="entry name" value="Cupredoxins - blue copper proteins"/>
    <property type="match status" value="1"/>
</dbReference>
<dbReference type="PANTHER" id="PTHR38439">
    <property type="entry name" value="AURACYANIN-B"/>
    <property type="match status" value="1"/>
</dbReference>
<feature type="domain" description="Blue (type 1) copper" evidence="5">
    <location>
        <begin position="58"/>
        <end position="177"/>
    </location>
</feature>
<keyword evidence="2" id="KW-0186">Copper</keyword>
<dbReference type="Proteomes" id="UP000036406">
    <property type="component" value="Chromosome"/>
</dbReference>
<dbReference type="Pfam" id="PF00127">
    <property type="entry name" value="Copper-bind"/>
    <property type="match status" value="1"/>
</dbReference>
<dbReference type="GO" id="GO:0005507">
    <property type="term" value="F:copper ion binding"/>
    <property type="evidence" value="ECO:0007669"/>
    <property type="project" value="InterPro"/>
</dbReference>
<protein>
    <submittedName>
        <fullName evidence="6">Copper-binding protein</fullName>
    </submittedName>
</protein>
<dbReference type="RefSeq" id="WP_048385286.1">
    <property type="nucleotide sequence ID" value="NZ_CP011494.1"/>
</dbReference>
<dbReference type="InterPro" id="IPR000923">
    <property type="entry name" value="BlueCu_1"/>
</dbReference>
<gene>
    <name evidence="6" type="ORF">ABA45_08330</name>
</gene>
<dbReference type="InterPro" id="IPR008972">
    <property type="entry name" value="Cupredoxin"/>
</dbReference>
<feature type="chain" id="PRO_5005206493" evidence="4">
    <location>
        <begin position="20"/>
        <end position="199"/>
    </location>
</feature>
<feature type="region of interest" description="Disordered" evidence="3">
    <location>
        <begin position="25"/>
        <end position="46"/>
    </location>
</feature>
<evidence type="ECO:0000256" key="2">
    <source>
        <dbReference type="ARBA" id="ARBA00023008"/>
    </source>
</evidence>
<dbReference type="PANTHER" id="PTHR38439:SF3">
    <property type="entry name" value="COPPER-RESISTANT CUPROPROTEIN COPI"/>
    <property type="match status" value="1"/>
</dbReference>
<proteinExistence type="predicted"/>
<organism evidence="6 7">
    <name type="scientific">Marinobacter psychrophilus</name>
    <dbReference type="NCBI Taxonomy" id="330734"/>
    <lineage>
        <taxon>Bacteria</taxon>
        <taxon>Pseudomonadati</taxon>
        <taxon>Pseudomonadota</taxon>
        <taxon>Gammaproteobacteria</taxon>
        <taxon>Pseudomonadales</taxon>
        <taxon>Marinobacteraceae</taxon>
        <taxon>Marinobacter</taxon>
    </lineage>
</organism>
<dbReference type="EMBL" id="CP011494">
    <property type="protein sequence ID" value="AKO52430.1"/>
    <property type="molecule type" value="Genomic_DNA"/>
</dbReference>
<dbReference type="KEGG" id="mpq:ABA45_08330"/>
<evidence type="ECO:0000256" key="1">
    <source>
        <dbReference type="ARBA" id="ARBA00022723"/>
    </source>
</evidence>
<evidence type="ECO:0000313" key="7">
    <source>
        <dbReference type="Proteomes" id="UP000036406"/>
    </source>
</evidence>
<dbReference type="GO" id="GO:0009055">
    <property type="term" value="F:electron transfer activity"/>
    <property type="evidence" value="ECO:0007669"/>
    <property type="project" value="InterPro"/>
</dbReference>
<keyword evidence="1" id="KW-0479">Metal-binding</keyword>
<name>A0A0H4I408_9GAMM</name>
<keyword evidence="4" id="KW-0732">Signal</keyword>
<evidence type="ECO:0000256" key="3">
    <source>
        <dbReference type="SAM" id="MobiDB-lite"/>
    </source>
</evidence>
<dbReference type="PATRIC" id="fig|330734.3.peg.1750"/>
<dbReference type="SUPFAM" id="SSF49503">
    <property type="entry name" value="Cupredoxins"/>
    <property type="match status" value="1"/>
</dbReference>
<accession>A0A0H4I408</accession>
<dbReference type="AlphaFoldDB" id="A0A0H4I408"/>
<evidence type="ECO:0000259" key="5">
    <source>
        <dbReference type="Pfam" id="PF00127"/>
    </source>
</evidence>
<evidence type="ECO:0000256" key="4">
    <source>
        <dbReference type="SAM" id="SignalP"/>
    </source>
</evidence>
<evidence type="ECO:0000313" key="6">
    <source>
        <dbReference type="EMBL" id="AKO52430.1"/>
    </source>
</evidence>
<reference evidence="6 7" key="1">
    <citation type="submission" date="2015-05" db="EMBL/GenBank/DDBJ databases">
        <title>Complete genome of Marinobacter psychrophilus strain 20041T isolated from sea-ice of the Canadian Basin.</title>
        <authorList>
            <person name="Song L."/>
            <person name="Ren L."/>
            <person name="Yu Y."/>
            <person name="Wang X."/>
        </authorList>
    </citation>
    <scope>NUCLEOTIDE SEQUENCE [LARGE SCALE GENOMIC DNA]</scope>
    <source>
        <strain evidence="6 7">20041</strain>
    </source>
</reference>
<feature type="signal peptide" evidence="4">
    <location>
        <begin position="1"/>
        <end position="19"/>
    </location>
</feature>
<dbReference type="InterPro" id="IPR050845">
    <property type="entry name" value="Cu-binding_ET"/>
</dbReference>
<keyword evidence="7" id="KW-1185">Reference proteome</keyword>
<sequence length="199" mass="21325">MSVSKFVVAALAVSVSAVALGAGAHGDGHGHGQGAKSGEPGKASDAGRSFTVQMYDNYYEPESIEVKPGETVRFVVENKGSLVHEFNIGTPAMHESHQKEMMMMVEHGAIQGGKLNRDMMEMDMGNGMSMKHDDPNSVLLEPGESQEVVWKFSEKSGIEFACNVPGHYQAGMYGEVNFNSGDSRVRSLADASKSLNPAK</sequence>
<dbReference type="STRING" id="330734.ABA45_08330"/>